<dbReference type="OrthoDB" id="947895at2"/>
<keyword evidence="3" id="KW-1185">Reference proteome</keyword>
<evidence type="ECO:0000313" key="2">
    <source>
        <dbReference type="EMBL" id="TGE27445.1"/>
    </source>
</evidence>
<dbReference type="RefSeq" id="WP_135395417.1">
    <property type="nucleotide sequence ID" value="NZ_SRMB01000002.1"/>
</dbReference>
<proteinExistence type="predicted"/>
<reference evidence="2 3" key="1">
    <citation type="submission" date="2019-04" db="EMBL/GenBank/DDBJ databases">
        <authorList>
            <person name="Feng G."/>
            <person name="Zhang J."/>
            <person name="Zhu H."/>
        </authorList>
    </citation>
    <scope>NUCLEOTIDE SEQUENCE [LARGE SCALE GENOMIC DNA]</scope>
    <source>
        <strain evidence="2 3">9PBR-1</strain>
    </source>
</reference>
<gene>
    <name evidence="2" type="ORF">E5K02_13790</name>
</gene>
<keyword evidence="1" id="KW-0732">Signal</keyword>
<sequence length="161" mass="18373">MKKLYLLLTLLLLSFSGTAQKYHFKGLHNFPYDSTTRKVRYVEVISVPGTSRADLYRRARQWLTDKNGPLGLGTLISVPEEGQLRGRLVLTGASQPFRAFFLFEVLEGQLRCSLTDFTASMDGMRLEELAAKGGRRLDEWLEQNDARFRESLASLRQTVQQ</sequence>
<accession>A0A4Z0QCI5</accession>
<dbReference type="EMBL" id="SRMB01000002">
    <property type="protein sequence ID" value="TGE27445.1"/>
    <property type="molecule type" value="Genomic_DNA"/>
</dbReference>
<dbReference type="Proteomes" id="UP000298471">
    <property type="component" value="Unassembled WGS sequence"/>
</dbReference>
<feature type="chain" id="PRO_5021202113" description="DUF4468 domain-containing protein" evidence="1">
    <location>
        <begin position="22"/>
        <end position="161"/>
    </location>
</feature>
<comment type="caution">
    <text evidence="2">The sequence shown here is derived from an EMBL/GenBank/DDBJ whole genome shotgun (WGS) entry which is preliminary data.</text>
</comment>
<organism evidence="2 3">
    <name type="scientific">Hymenobacter metallicola</name>
    <dbReference type="NCBI Taxonomy" id="2563114"/>
    <lineage>
        <taxon>Bacteria</taxon>
        <taxon>Pseudomonadati</taxon>
        <taxon>Bacteroidota</taxon>
        <taxon>Cytophagia</taxon>
        <taxon>Cytophagales</taxon>
        <taxon>Hymenobacteraceae</taxon>
        <taxon>Hymenobacter</taxon>
    </lineage>
</organism>
<name>A0A4Z0QCI5_9BACT</name>
<protein>
    <recommendedName>
        <fullName evidence="4">DUF4468 domain-containing protein</fullName>
    </recommendedName>
</protein>
<evidence type="ECO:0008006" key="4">
    <source>
        <dbReference type="Google" id="ProtNLM"/>
    </source>
</evidence>
<evidence type="ECO:0000256" key="1">
    <source>
        <dbReference type="SAM" id="SignalP"/>
    </source>
</evidence>
<feature type="signal peptide" evidence="1">
    <location>
        <begin position="1"/>
        <end position="21"/>
    </location>
</feature>
<dbReference type="AlphaFoldDB" id="A0A4Z0QCI5"/>
<evidence type="ECO:0000313" key="3">
    <source>
        <dbReference type="Proteomes" id="UP000298471"/>
    </source>
</evidence>